<name>A0A0S2I4K1_9BACT</name>
<keyword evidence="3" id="KW-1185">Reference proteome</keyword>
<reference evidence="2 3" key="1">
    <citation type="submission" date="2015-11" db="EMBL/GenBank/DDBJ databases">
        <title>Description and complete genome sequence of a novel strain predominating in hypersaline microbial mats and representing a new family of the Bacteriodetes phylum.</title>
        <authorList>
            <person name="Spring S."/>
            <person name="Bunk B."/>
            <person name="Sproer C."/>
            <person name="Klenk H.-P."/>
        </authorList>
    </citation>
    <scope>NUCLEOTIDE SEQUENCE [LARGE SCALE GENOMIC DNA]</scope>
    <source>
        <strain evidence="2 3">L21-Spi-D4</strain>
    </source>
</reference>
<dbReference type="KEGG" id="blq:L21SP5_03567"/>
<evidence type="ECO:0000313" key="3">
    <source>
        <dbReference type="Proteomes" id="UP000064893"/>
    </source>
</evidence>
<keyword evidence="1" id="KW-0812">Transmembrane</keyword>
<feature type="transmembrane region" description="Helical" evidence="1">
    <location>
        <begin position="6"/>
        <end position="26"/>
    </location>
</feature>
<accession>A0A0S2I4K1</accession>
<keyword evidence="1" id="KW-1133">Transmembrane helix</keyword>
<gene>
    <name evidence="2" type="ORF">L21SP5_03567</name>
</gene>
<keyword evidence="1" id="KW-0472">Membrane</keyword>
<dbReference type="AlphaFoldDB" id="A0A0S2I4K1"/>
<organism evidence="2 3">
    <name type="scientific">Salinivirga cyanobacteriivorans</name>
    <dbReference type="NCBI Taxonomy" id="1307839"/>
    <lineage>
        <taxon>Bacteria</taxon>
        <taxon>Pseudomonadati</taxon>
        <taxon>Bacteroidota</taxon>
        <taxon>Bacteroidia</taxon>
        <taxon>Bacteroidales</taxon>
        <taxon>Salinivirgaceae</taxon>
        <taxon>Salinivirga</taxon>
    </lineage>
</organism>
<dbReference type="EMBL" id="CP013118">
    <property type="protein sequence ID" value="ALO17175.1"/>
    <property type="molecule type" value="Genomic_DNA"/>
</dbReference>
<protein>
    <submittedName>
        <fullName evidence="2">Uncharacterized protein</fullName>
    </submittedName>
</protein>
<dbReference type="Proteomes" id="UP000064893">
    <property type="component" value="Chromosome"/>
</dbReference>
<proteinExistence type="predicted"/>
<evidence type="ECO:0000313" key="2">
    <source>
        <dbReference type="EMBL" id="ALO17175.1"/>
    </source>
</evidence>
<sequence>MFYFGILSSYIPYLLFFLVSVCYLGFNYIQHTNPEDQTNKSIFTAENTVQSFDESTALSLYDFTQDQKDAADDDYQEFTYIEKTRSNKNHGSCMDYYLHTPYRHHWSRPPPAFV</sequence>
<evidence type="ECO:0000256" key="1">
    <source>
        <dbReference type="SAM" id="Phobius"/>
    </source>
</evidence>